<dbReference type="Proteomes" id="UP000319769">
    <property type="component" value="Unassembled WGS sequence"/>
</dbReference>
<feature type="transmembrane region" description="Helical" evidence="1">
    <location>
        <begin position="49"/>
        <end position="71"/>
    </location>
</feature>
<feature type="transmembrane region" description="Helical" evidence="1">
    <location>
        <begin position="133"/>
        <end position="151"/>
    </location>
</feature>
<dbReference type="EMBL" id="VMNW02000015">
    <property type="protein sequence ID" value="KAA9161821.1"/>
    <property type="molecule type" value="Genomic_DNA"/>
</dbReference>
<reference evidence="2" key="1">
    <citation type="submission" date="2019-09" db="EMBL/GenBank/DDBJ databases">
        <authorList>
            <person name="Teo W.F.A."/>
            <person name="Duangmal K."/>
        </authorList>
    </citation>
    <scope>NUCLEOTIDE SEQUENCE [LARGE SCALE GENOMIC DNA]</scope>
    <source>
        <strain evidence="2">K81G1</strain>
    </source>
</reference>
<proteinExistence type="predicted"/>
<feature type="transmembrane region" description="Helical" evidence="1">
    <location>
        <begin position="12"/>
        <end position="37"/>
    </location>
</feature>
<evidence type="ECO:0000313" key="2">
    <source>
        <dbReference type="EMBL" id="KAA9161821.1"/>
    </source>
</evidence>
<feature type="transmembrane region" description="Helical" evidence="1">
    <location>
        <begin position="109"/>
        <end position="126"/>
    </location>
</feature>
<evidence type="ECO:0000313" key="3">
    <source>
        <dbReference type="Proteomes" id="UP000319769"/>
    </source>
</evidence>
<name>A0A5N0VA23_9PSEU</name>
<protein>
    <submittedName>
        <fullName evidence="2">Uncharacterized protein</fullName>
    </submittedName>
</protein>
<keyword evidence="3" id="KW-1185">Reference proteome</keyword>
<feature type="transmembrane region" description="Helical" evidence="1">
    <location>
        <begin position="83"/>
        <end position="103"/>
    </location>
</feature>
<keyword evidence="1" id="KW-0472">Membrane</keyword>
<gene>
    <name evidence="2" type="ORF">FPZ12_013225</name>
</gene>
<sequence>MTQHGFPTSALLPRYVTALVAACAAGVISTLGSAHFFGAQGIQRAVPALLVGAVMIILVLAVAAFLVARHADGETIERMSRHLLWVVFAIAAVPGLIWFVLWISGGSAQSLFGLAAIALGGLPLVVARRKPAALPLTTGFCLLVAVLALVFGERLFLLLPISVAVTGGWMLTLALLGYARHRRTKTVVPSN</sequence>
<dbReference type="RefSeq" id="WP_144746933.1">
    <property type="nucleotide sequence ID" value="NZ_VMNW02000015.1"/>
</dbReference>
<comment type="caution">
    <text evidence="2">The sequence shown here is derived from an EMBL/GenBank/DDBJ whole genome shotgun (WGS) entry which is preliminary data.</text>
</comment>
<feature type="transmembrane region" description="Helical" evidence="1">
    <location>
        <begin position="157"/>
        <end position="179"/>
    </location>
</feature>
<keyword evidence="1" id="KW-1133">Transmembrane helix</keyword>
<dbReference type="OrthoDB" id="3623808at2"/>
<keyword evidence="1" id="KW-0812">Transmembrane</keyword>
<accession>A0A5N0VA23</accession>
<organism evidence="2 3">
    <name type="scientific">Amycolatopsis acidicola</name>
    <dbReference type="NCBI Taxonomy" id="2596893"/>
    <lineage>
        <taxon>Bacteria</taxon>
        <taxon>Bacillati</taxon>
        <taxon>Actinomycetota</taxon>
        <taxon>Actinomycetes</taxon>
        <taxon>Pseudonocardiales</taxon>
        <taxon>Pseudonocardiaceae</taxon>
        <taxon>Amycolatopsis</taxon>
    </lineage>
</organism>
<dbReference type="AlphaFoldDB" id="A0A5N0VA23"/>
<evidence type="ECO:0000256" key="1">
    <source>
        <dbReference type="SAM" id="Phobius"/>
    </source>
</evidence>